<dbReference type="SUPFAM" id="SSF56784">
    <property type="entry name" value="HAD-like"/>
    <property type="match status" value="1"/>
</dbReference>
<dbReference type="Pfam" id="PF00122">
    <property type="entry name" value="E1-E2_ATPase"/>
    <property type="match status" value="1"/>
</dbReference>
<feature type="domain" description="P-type ATPase A" evidence="4">
    <location>
        <begin position="286"/>
        <end position="359"/>
    </location>
</feature>
<dbReference type="EMBL" id="CAUYUJ010006980">
    <property type="protein sequence ID" value="CAK0819230.1"/>
    <property type="molecule type" value="Genomic_DNA"/>
</dbReference>
<reference evidence="5" key="1">
    <citation type="submission" date="2023-10" db="EMBL/GenBank/DDBJ databases">
        <authorList>
            <person name="Chen Y."/>
            <person name="Shah S."/>
            <person name="Dougan E. K."/>
            <person name="Thang M."/>
            <person name="Chan C."/>
        </authorList>
    </citation>
    <scope>NUCLEOTIDE SEQUENCE [LARGE SCALE GENOMIC DNA]</scope>
</reference>
<evidence type="ECO:0000256" key="1">
    <source>
        <dbReference type="ARBA" id="ARBA00022842"/>
    </source>
</evidence>
<keyword evidence="6" id="KW-1185">Reference proteome</keyword>
<feature type="compositionally biased region" description="Acidic residues" evidence="3">
    <location>
        <begin position="69"/>
        <end position="85"/>
    </location>
</feature>
<feature type="compositionally biased region" description="Low complexity" evidence="3">
    <location>
        <begin position="39"/>
        <end position="58"/>
    </location>
</feature>
<evidence type="ECO:0000313" key="6">
    <source>
        <dbReference type="Proteomes" id="UP001189429"/>
    </source>
</evidence>
<evidence type="ECO:0000256" key="2">
    <source>
        <dbReference type="SAM" id="Coils"/>
    </source>
</evidence>
<evidence type="ECO:0000313" key="5">
    <source>
        <dbReference type="EMBL" id="CAK0819230.1"/>
    </source>
</evidence>
<dbReference type="InterPro" id="IPR023299">
    <property type="entry name" value="ATPase_P-typ_cyto_dom_N"/>
</dbReference>
<dbReference type="Gene3D" id="1.20.1110.10">
    <property type="entry name" value="Calcium-transporting ATPase, transmembrane domain"/>
    <property type="match status" value="1"/>
</dbReference>
<dbReference type="Gene3D" id="3.40.1110.10">
    <property type="entry name" value="Calcium-transporting ATPase, cytoplasmic domain N"/>
    <property type="match status" value="1"/>
</dbReference>
<feature type="coiled-coil region" evidence="2">
    <location>
        <begin position="138"/>
        <end position="169"/>
    </location>
</feature>
<comment type="caution">
    <text evidence="5">The sequence shown here is derived from an EMBL/GenBank/DDBJ whole genome shotgun (WGS) entry which is preliminary data.</text>
</comment>
<dbReference type="InterPro" id="IPR036412">
    <property type="entry name" value="HAD-like_sf"/>
</dbReference>
<feature type="region of interest" description="Disordered" evidence="3">
    <location>
        <begin position="33"/>
        <end position="118"/>
    </location>
</feature>
<dbReference type="InterPro" id="IPR023214">
    <property type="entry name" value="HAD_sf"/>
</dbReference>
<name>A0ABN9RJE4_9DINO</name>
<feature type="region of interest" description="Disordered" evidence="3">
    <location>
        <begin position="374"/>
        <end position="408"/>
    </location>
</feature>
<proteinExistence type="predicted"/>
<sequence length="1210" mass="126951">MPGPLCAVVAPSAVWTCCFMIVDDPFASREAPLQPWAHGAGDPAGAPAARDGRAPPAVGGAGRGGANLPEEDDGEEDEGEGEEEEGRPAGEAGREGGGDNQSSGAAPPLGNGTGASSRLRAGQAWLTSLEKNASRELLRRAERLRNTSREQMRRKRMELRQKGAQLHNASVDLASAISSGQFLSAARGTLQEKVRLAVTRTLPVSLAPNELVTRPYASWLQLIVRVGLDFLNEPVLATWSKSDPWRVKKINLLVLLLNFAYTLVQEVRAQVLAARHDADCNSARCCRVSADGGVEEVLSKDVGIGDVLRLSHGDLCPANGEVVQSSHSFVLFNSLCETGEDCCSVLRVGDSVLRGFVLALEGCCVLVQVTETRNAPQQPEDGPPVLDAAGAAATAGGATSPSTHKSGRMERFPEHMNSLVMRANLAALAILFCDAVLVCTLCYHGSVRGSDQVPAGTESSQEQPQNDLSTAERLLVTHFFSAAVQMNSVIPSMRWVVLFFLFVFLLERARPEVSVQNWKAFRGLEQRRILYSDKTGTLTEVGMHVARLRVAATGVDLSRSHAPRSGVSFEPREASEVSWLVAVLMACNDCQPRPAQSHSRLGPRPGTSPEEVALAEHLEDALGVRVGSNPLRPGSERAPAASGGRPPPPRGAVGAEVAMHRQPLVLLDAAGGEELARACVLSRGNFDPAQGCREARLAFETGAWAGARWLVRQGGADVMAELAGRSARDAEFAAEDRDRALGWSVARLGADGERAGAWHYVLRASFANPPRAESASLVAHCKAAGVAVRMLTGDACTAALHISRQIGIISESSSGEGHPVEMSRTTSGRSCACVCYTPGEPPAAFSARVDGFLSEHADTATVCVAVPGSVLREQILASMDGWLANEVASAVIYRTRAADKALIVRRTEELGRTQRRRAQASAPKGLVSRKLQCMGPRFGPEGVCFMLGDAANDAEAISLDGIVGVSLRHGATPCKLGADFVVDGPAGLVSIRTELFGRALAGAQWLLGDVCTLCGMVSALTLCGIWAGGFTFLPRGFLYDDPFDARIMSLFSGGLYPLSACAAACRVGSAAPAPAPAGAAPGPAAGSAWPATKAPAVPAPSPVRSLVLGVLFGGLMGLAGPSEDPVRFGRWILSVTSSTCFLRHAAVQVSCGLGAIFGGGPCEQPAAGGRRRAGRTAVAEPRRAGAGARGLALGARLRGVALPAAHLDLL</sequence>
<keyword evidence="2" id="KW-0175">Coiled coil</keyword>
<feature type="region of interest" description="Disordered" evidence="3">
    <location>
        <begin position="626"/>
        <end position="650"/>
    </location>
</feature>
<accession>A0ABN9RJE4</accession>
<keyword evidence="1" id="KW-0460">Magnesium</keyword>
<feature type="compositionally biased region" description="Basic and acidic residues" evidence="3">
    <location>
        <begin position="86"/>
        <end position="97"/>
    </location>
</feature>
<organism evidence="5 6">
    <name type="scientific">Prorocentrum cordatum</name>
    <dbReference type="NCBI Taxonomy" id="2364126"/>
    <lineage>
        <taxon>Eukaryota</taxon>
        <taxon>Sar</taxon>
        <taxon>Alveolata</taxon>
        <taxon>Dinophyceae</taxon>
        <taxon>Prorocentrales</taxon>
        <taxon>Prorocentraceae</taxon>
        <taxon>Prorocentrum</taxon>
    </lineage>
</organism>
<dbReference type="Proteomes" id="UP001189429">
    <property type="component" value="Unassembled WGS sequence"/>
</dbReference>
<dbReference type="InterPro" id="IPR008250">
    <property type="entry name" value="ATPase_P-typ_transduc_dom_A_sf"/>
</dbReference>
<gene>
    <name evidence="5" type="ORF">PCOR1329_LOCUS21262</name>
</gene>
<dbReference type="Gene3D" id="2.70.150.10">
    <property type="entry name" value="Calcium-transporting ATPase, cytoplasmic transduction domain A"/>
    <property type="match status" value="1"/>
</dbReference>
<evidence type="ECO:0000256" key="3">
    <source>
        <dbReference type="SAM" id="MobiDB-lite"/>
    </source>
</evidence>
<feature type="compositionally biased region" description="Low complexity" evidence="3">
    <location>
        <begin position="388"/>
        <end position="399"/>
    </location>
</feature>
<dbReference type="InterPro" id="IPR059000">
    <property type="entry name" value="ATPase_P-type_domA"/>
</dbReference>
<dbReference type="PANTHER" id="PTHR24093">
    <property type="entry name" value="CATION TRANSPORTING ATPASE"/>
    <property type="match status" value="1"/>
</dbReference>
<dbReference type="Gene3D" id="3.40.50.1000">
    <property type="entry name" value="HAD superfamily/HAD-like"/>
    <property type="match status" value="2"/>
</dbReference>
<dbReference type="SUPFAM" id="SSF81653">
    <property type="entry name" value="Calcium ATPase, transduction domain A"/>
    <property type="match status" value="1"/>
</dbReference>
<protein>
    <recommendedName>
        <fullName evidence="4">P-type ATPase A domain-containing protein</fullName>
    </recommendedName>
</protein>
<dbReference type="PANTHER" id="PTHR24093:SF506">
    <property type="entry name" value="CATION-TRANSPORTING ATPASE PMA1"/>
    <property type="match status" value="1"/>
</dbReference>
<evidence type="ECO:0000259" key="4">
    <source>
        <dbReference type="Pfam" id="PF00122"/>
    </source>
</evidence>